<organism evidence="1 2">
    <name type="scientific">Sporanaerobium hydrogeniformans</name>
    <dbReference type="NCBI Taxonomy" id="3072179"/>
    <lineage>
        <taxon>Bacteria</taxon>
        <taxon>Bacillati</taxon>
        <taxon>Bacillota</taxon>
        <taxon>Clostridia</taxon>
        <taxon>Lachnospirales</taxon>
        <taxon>Lachnospiraceae</taxon>
        <taxon>Sporanaerobium</taxon>
    </lineage>
</organism>
<protein>
    <submittedName>
        <fullName evidence="1">Uncharacterized protein</fullName>
    </submittedName>
</protein>
<name>A0AC61DB28_9FIRM</name>
<sequence length="169" mass="19034">MAEIFKEYLIKQKKSSKDVLMQTLIMGAAAVLIIIAFLLGGAFLGPVIILIVLFGAGTLFIKFNREYEYILTNNELDIDVIYNKSKRKRVTTIDMKKIEAMVSIKDTNNQGKIERFNKLINASDNNDGADTYAIISSQDNTLCKILITPNASFLNELYKQAPHKVIKKI</sequence>
<reference evidence="1" key="1">
    <citation type="submission" date="2017-10" db="EMBL/GenBank/DDBJ databases">
        <title>Genome sequence of cellulolytic Lachnospiraceae bacterium XHS1971 isolated from hotspring sediment.</title>
        <authorList>
            <person name="Vasudevan G."/>
            <person name="Joshi A.J."/>
            <person name="Hivarkar S."/>
            <person name="Lanjekar V.B."/>
            <person name="Dhakephalkar P.K."/>
            <person name="Dagar S."/>
        </authorList>
    </citation>
    <scope>NUCLEOTIDE SEQUENCE</scope>
    <source>
        <strain evidence="1">XHS1971</strain>
    </source>
</reference>
<accession>A0AC61DB28</accession>
<gene>
    <name evidence="1" type="ORF">CS063_13305</name>
</gene>
<proteinExistence type="predicted"/>
<comment type="caution">
    <text evidence="1">The sequence shown here is derived from an EMBL/GenBank/DDBJ whole genome shotgun (WGS) entry which is preliminary data.</text>
</comment>
<dbReference type="EMBL" id="PEDL01000016">
    <property type="protein sequence ID" value="PHV69953.1"/>
    <property type="molecule type" value="Genomic_DNA"/>
</dbReference>
<evidence type="ECO:0000313" key="1">
    <source>
        <dbReference type="EMBL" id="PHV69953.1"/>
    </source>
</evidence>
<evidence type="ECO:0000313" key="2">
    <source>
        <dbReference type="Proteomes" id="UP000224460"/>
    </source>
</evidence>
<dbReference type="Proteomes" id="UP000224460">
    <property type="component" value="Unassembled WGS sequence"/>
</dbReference>
<keyword evidence="2" id="KW-1185">Reference proteome</keyword>